<evidence type="ECO:0000256" key="1">
    <source>
        <dbReference type="SAM" id="MobiDB-lite"/>
    </source>
</evidence>
<sequence length="95" mass="10588">MRARLWSCTSCTVQKHGSTSDGSKDPWELSLNAPGSSGLEVNRFPGMLSSSIDSRRRREREMRELLAGQVWQPGAHREEIRSVLSAITDMMALSP</sequence>
<dbReference type="AlphaFoldDB" id="A1VWT4"/>
<gene>
    <name evidence="2" type="ordered locus">Pnap_4697</name>
</gene>
<dbReference type="KEGG" id="pna:Pnap_4697"/>
<organism evidence="2 3">
    <name type="scientific">Polaromonas naphthalenivorans (strain CJ2)</name>
    <dbReference type="NCBI Taxonomy" id="365044"/>
    <lineage>
        <taxon>Bacteria</taxon>
        <taxon>Pseudomonadati</taxon>
        <taxon>Pseudomonadota</taxon>
        <taxon>Betaproteobacteria</taxon>
        <taxon>Burkholderiales</taxon>
        <taxon>Comamonadaceae</taxon>
        <taxon>Polaromonas</taxon>
    </lineage>
</organism>
<protein>
    <submittedName>
        <fullName evidence="2">Uncharacterized protein</fullName>
    </submittedName>
</protein>
<dbReference type="HOGENOM" id="CLU_2370431_0_0_4"/>
<keyword evidence="2" id="KW-0614">Plasmid</keyword>
<dbReference type="Proteomes" id="UP000000644">
    <property type="component" value="Plasmid pPNAP04"/>
</dbReference>
<name>A1VWT4_POLNA</name>
<evidence type="ECO:0000313" key="2">
    <source>
        <dbReference type="EMBL" id="ABM40112.1"/>
    </source>
</evidence>
<reference evidence="3" key="1">
    <citation type="journal article" date="2009" name="Environ. Microbiol.">
        <title>The genome of Polaromonas naphthalenivorans strain CJ2, isolated from coal tar-contaminated sediment, reveals physiological and metabolic versatility and evolution through extensive horizontal gene transfer.</title>
        <authorList>
            <person name="Yagi J.M."/>
            <person name="Sims D."/>
            <person name="Brettin T."/>
            <person name="Bruce D."/>
            <person name="Madsen E.L."/>
        </authorList>
    </citation>
    <scope>NUCLEOTIDE SEQUENCE [LARGE SCALE GENOMIC DNA]</scope>
    <source>
        <strain evidence="3">CJ2</strain>
        <plasmid evidence="3">Plasmid pPNAP04</plasmid>
    </source>
</reference>
<feature type="region of interest" description="Disordered" evidence="1">
    <location>
        <begin position="1"/>
        <end position="34"/>
    </location>
</feature>
<geneLocation type="plasmid" evidence="2 3">
    <name>pPNAP04</name>
</geneLocation>
<proteinExistence type="predicted"/>
<evidence type="ECO:0000313" key="3">
    <source>
        <dbReference type="Proteomes" id="UP000000644"/>
    </source>
</evidence>
<feature type="compositionally biased region" description="Polar residues" evidence="1">
    <location>
        <begin position="7"/>
        <end position="21"/>
    </location>
</feature>
<accession>A1VWT4</accession>
<keyword evidence="3" id="KW-1185">Reference proteome</keyword>
<dbReference type="EMBL" id="CP000533">
    <property type="protein sequence ID" value="ABM40112.1"/>
    <property type="molecule type" value="Genomic_DNA"/>
</dbReference>